<keyword evidence="3 6" id="KW-0547">Nucleotide-binding</keyword>
<evidence type="ECO:0000256" key="2">
    <source>
        <dbReference type="ARBA" id="ARBA00022679"/>
    </source>
</evidence>
<evidence type="ECO:0000256" key="4">
    <source>
        <dbReference type="ARBA" id="ARBA00022777"/>
    </source>
</evidence>
<keyword evidence="1" id="KW-0723">Serine/threonine-protein kinase</keyword>
<keyword evidence="10" id="KW-1185">Reference proteome</keyword>
<dbReference type="AlphaFoldDB" id="A0A1E5W657"/>
<evidence type="ECO:0000256" key="1">
    <source>
        <dbReference type="ARBA" id="ARBA00022527"/>
    </source>
</evidence>
<dbReference type="Proteomes" id="UP000095767">
    <property type="component" value="Unassembled WGS sequence"/>
</dbReference>
<feature type="compositionally biased region" description="Low complexity" evidence="7">
    <location>
        <begin position="20"/>
        <end position="31"/>
    </location>
</feature>
<dbReference type="Gene3D" id="3.30.200.20">
    <property type="entry name" value="Phosphorylase Kinase, domain 1"/>
    <property type="match status" value="1"/>
</dbReference>
<dbReference type="STRING" id="888268.A0A1E5W657"/>
<dbReference type="InterPro" id="IPR011009">
    <property type="entry name" value="Kinase-like_dom_sf"/>
</dbReference>
<comment type="caution">
    <text evidence="9">The sequence shown here is derived from an EMBL/GenBank/DDBJ whole genome shotgun (WGS) entry which is preliminary data.</text>
</comment>
<evidence type="ECO:0000313" key="10">
    <source>
        <dbReference type="Proteomes" id="UP000095767"/>
    </source>
</evidence>
<feature type="region of interest" description="Disordered" evidence="7">
    <location>
        <begin position="1"/>
        <end position="47"/>
    </location>
</feature>
<dbReference type="Pfam" id="PF00069">
    <property type="entry name" value="Pkinase"/>
    <property type="match status" value="1"/>
</dbReference>
<organism evidence="9 10">
    <name type="scientific">Dichanthelium oligosanthes</name>
    <dbReference type="NCBI Taxonomy" id="888268"/>
    <lineage>
        <taxon>Eukaryota</taxon>
        <taxon>Viridiplantae</taxon>
        <taxon>Streptophyta</taxon>
        <taxon>Embryophyta</taxon>
        <taxon>Tracheophyta</taxon>
        <taxon>Spermatophyta</taxon>
        <taxon>Magnoliopsida</taxon>
        <taxon>Liliopsida</taxon>
        <taxon>Poales</taxon>
        <taxon>Poaceae</taxon>
        <taxon>PACMAD clade</taxon>
        <taxon>Panicoideae</taxon>
        <taxon>Panicodae</taxon>
        <taxon>Paniceae</taxon>
        <taxon>Dichantheliinae</taxon>
        <taxon>Dichanthelium</taxon>
    </lineage>
</organism>
<dbReference type="OrthoDB" id="9332038at2759"/>
<evidence type="ECO:0000256" key="7">
    <source>
        <dbReference type="SAM" id="MobiDB-lite"/>
    </source>
</evidence>
<dbReference type="GO" id="GO:0005737">
    <property type="term" value="C:cytoplasm"/>
    <property type="evidence" value="ECO:0007669"/>
    <property type="project" value="TreeGrafter"/>
</dbReference>
<gene>
    <name evidence="9" type="ORF">BAE44_0006132</name>
</gene>
<sequence>MEESSGKQQDAAPPWAPGEATAFRPFAAATASGRSPEATPSASGNGAAARVSSLHGVRRKPFVARLTAGIIQTYQQCDPKFKYSDENTPKRFLTSPSIPAHNDGLDNANWDLILYVNLELVNKMSNRRFIVKEMLGQGTFGQVVKCWDTETNDYVAVKVIKNQPAFYHQAIMEVSLLRTLNQKFDPDDQHNIVRMLDYLSFQNHLCIAFEMLGQNLYELLKRNQLRGLKVKYVRAFSKQILDAMVVMRDAGIIHCDLKPENILLAPSVTTAAAVKVIDFGSACLEGKTVYSYIQVLHFDSETEKTDRLALVDFLKGLLEFDPNKRWSPLQAPSHPFDFSPNTSAPSALDPADWDPNYSDESLLQEDSSLSADLSSSLHLGDSTRQASGSIRSANFQGHVFATSNPVPTNQRLSQFVLPFSVTEEINYFVPRIKEGVLIPVFPSTMAVTTLLQVILSKISVLVMDSQFFRSDTTSQPQFRADRWGAITVGNLCGPVLMAWVECPGAADSVVYHVDERCPWGSIGADLAQLLGFA</sequence>
<dbReference type="PANTHER" id="PTHR24058">
    <property type="entry name" value="DUAL SPECIFICITY PROTEIN KINASE"/>
    <property type="match status" value="1"/>
</dbReference>
<evidence type="ECO:0000313" key="9">
    <source>
        <dbReference type="EMBL" id="OEL32851.1"/>
    </source>
</evidence>
<dbReference type="GO" id="GO:0005524">
    <property type="term" value="F:ATP binding"/>
    <property type="evidence" value="ECO:0007669"/>
    <property type="project" value="UniProtKB-UniRule"/>
</dbReference>
<dbReference type="InterPro" id="IPR017441">
    <property type="entry name" value="Protein_kinase_ATP_BS"/>
</dbReference>
<dbReference type="InterPro" id="IPR050494">
    <property type="entry name" value="Ser_Thr_dual-spec_kinase"/>
</dbReference>
<dbReference type="PROSITE" id="PS50011">
    <property type="entry name" value="PROTEIN_KINASE_DOM"/>
    <property type="match status" value="1"/>
</dbReference>
<dbReference type="InterPro" id="IPR000719">
    <property type="entry name" value="Prot_kinase_dom"/>
</dbReference>
<proteinExistence type="predicted"/>
<protein>
    <submittedName>
        <fullName evidence="9">Serine/threonine-protein kinase ppk15</fullName>
    </submittedName>
</protein>
<dbReference type="InterPro" id="IPR008271">
    <property type="entry name" value="Ser/Thr_kinase_AS"/>
</dbReference>
<accession>A0A1E5W657</accession>
<dbReference type="SMART" id="SM00220">
    <property type="entry name" value="S_TKc"/>
    <property type="match status" value="1"/>
</dbReference>
<evidence type="ECO:0000256" key="5">
    <source>
        <dbReference type="ARBA" id="ARBA00022840"/>
    </source>
</evidence>
<dbReference type="EMBL" id="LWDX02020300">
    <property type="protein sequence ID" value="OEL32851.1"/>
    <property type="molecule type" value="Genomic_DNA"/>
</dbReference>
<dbReference type="Gene3D" id="1.10.510.10">
    <property type="entry name" value="Transferase(Phosphotransferase) domain 1"/>
    <property type="match status" value="1"/>
</dbReference>
<dbReference type="PROSITE" id="PS00108">
    <property type="entry name" value="PROTEIN_KINASE_ST"/>
    <property type="match status" value="1"/>
</dbReference>
<name>A0A1E5W657_9POAL</name>
<evidence type="ECO:0000256" key="3">
    <source>
        <dbReference type="ARBA" id="ARBA00022741"/>
    </source>
</evidence>
<keyword evidence="2" id="KW-0808">Transferase</keyword>
<dbReference type="PROSITE" id="PS00107">
    <property type="entry name" value="PROTEIN_KINASE_ATP"/>
    <property type="match status" value="1"/>
</dbReference>
<keyword evidence="4 9" id="KW-0418">Kinase</keyword>
<dbReference type="GO" id="GO:0004713">
    <property type="term" value="F:protein tyrosine kinase activity"/>
    <property type="evidence" value="ECO:0007669"/>
    <property type="project" value="TreeGrafter"/>
</dbReference>
<keyword evidence="5 6" id="KW-0067">ATP-binding</keyword>
<evidence type="ECO:0000256" key="6">
    <source>
        <dbReference type="PROSITE-ProRule" id="PRU10141"/>
    </source>
</evidence>
<feature type="domain" description="Protein kinase" evidence="8">
    <location>
        <begin position="129"/>
        <end position="401"/>
    </location>
</feature>
<dbReference type="GO" id="GO:0004674">
    <property type="term" value="F:protein serine/threonine kinase activity"/>
    <property type="evidence" value="ECO:0007669"/>
    <property type="project" value="UniProtKB-KW"/>
</dbReference>
<reference evidence="9 10" key="1">
    <citation type="submission" date="2016-09" db="EMBL/GenBank/DDBJ databases">
        <title>The draft genome of Dichanthelium oligosanthes: A C3 panicoid grass species.</title>
        <authorList>
            <person name="Studer A.J."/>
            <person name="Schnable J.C."/>
            <person name="Brutnell T.P."/>
        </authorList>
    </citation>
    <scope>NUCLEOTIDE SEQUENCE [LARGE SCALE GENOMIC DNA]</scope>
    <source>
        <strain evidence="10">cv. Kellogg 1175</strain>
        <tissue evidence="9">Leaf</tissue>
    </source>
</reference>
<evidence type="ECO:0000259" key="8">
    <source>
        <dbReference type="PROSITE" id="PS50011"/>
    </source>
</evidence>
<feature type="binding site" evidence="6">
    <location>
        <position position="158"/>
    </location>
    <ligand>
        <name>ATP</name>
        <dbReference type="ChEBI" id="CHEBI:30616"/>
    </ligand>
</feature>
<dbReference type="PANTHER" id="PTHR24058:SF105">
    <property type="entry name" value="OS04G0602800 PROTEIN"/>
    <property type="match status" value="1"/>
</dbReference>
<dbReference type="SUPFAM" id="SSF56112">
    <property type="entry name" value="Protein kinase-like (PK-like)"/>
    <property type="match status" value="1"/>
</dbReference>